<keyword evidence="2" id="KW-1185">Reference proteome</keyword>
<dbReference type="InterPro" id="IPR051807">
    <property type="entry name" value="Sec-metab_biosynth-assoc"/>
</dbReference>
<evidence type="ECO:0000313" key="2">
    <source>
        <dbReference type="Proteomes" id="UP000799766"/>
    </source>
</evidence>
<dbReference type="Gene3D" id="3.30.70.1060">
    <property type="entry name" value="Dimeric alpha+beta barrel"/>
    <property type="match status" value="1"/>
</dbReference>
<dbReference type="InterPro" id="IPR011008">
    <property type="entry name" value="Dimeric_a/b-barrel"/>
</dbReference>
<proteinExistence type="predicted"/>
<evidence type="ECO:0000313" key="1">
    <source>
        <dbReference type="EMBL" id="KAF2461588.1"/>
    </source>
</evidence>
<dbReference type="AlphaFoldDB" id="A0A6A6PCD3"/>
<gene>
    <name evidence="1" type="ORF">BDY21DRAFT_278283</name>
</gene>
<reference evidence="1" key="1">
    <citation type="journal article" date="2020" name="Stud. Mycol.">
        <title>101 Dothideomycetes genomes: a test case for predicting lifestyles and emergence of pathogens.</title>
        <authorList>
            <person name="Haridas S."/>
            <person name="Albert R."/>
            <person name="Binder M."/>
            <person name="Bloem J."/>
            <person name="Labutti K."/>
            <person name="Salamov A."/>
            <person name="Andreopoulos B."/>
            <person name="Baker S."/>
            <person name="Barry K."/>
            <person name="Bills G."/>
            <person name="Bluhm B."/>
            <person name="Cannon C."/>
            <person name="Castanera R."/>
            <person name="Culley D."/>
            <person name="Daum C."/>
            <person name="Ezra D."/>
            <person name="Gonzalez J."/>
            <person name="Henrissat B."/>
            <person name="Kuo A."/>
            <person name="Liang C."/>
            <person name="Lipzen A."/>
            <person name="Lutzoni F."/>
            <person name="Magnuson J."/>
            <person name="Mondo S."/>
            <person name="Nolan M."/>
            <person name="Ohm R."/>
            <person name="Pangilinan J."/>
            <person name="Park H.-J."/>
            <person name="Ramirez L."/>
            <person name="Alfaro M."/>
            <person name="Sun H."/>
            <person name="Tritt A."/>
            <person name="Yoshinaga Y."/>
            <person name="Zwiers L.-H."/>
            <person name="Turgeon B."/>
            <person name="Goodwin S."/>
            <person name="Spatafora J."/>
            <person name="Crous P."/>
            <person name="Grigoriev I."/>
        </authorList>
    </citation>
    <scope>NUCLEOTIDE SEQUENCE</scope>
    <source>
        <strain evidence="1">ATCC 16933</strain>
    </source>
</reference>
<accession>A0A6A6PCD3</accession>
<dbReference type="OrthoDB" id="5519740at2759"/>
<dbReference type="EMBL" id="MU001671">
    <property type="protein sequence ID" value="KAF2461588.1"/>
    <property type="molecule type" value="Genomic_DNA"/>
</dbReference>
<sequence>MSSEPQKTEWLVILPDQADALPRRMEVRPTHLENVAKDVGSGFWLFGGAWFEDVPKEGEPPKIKGSAMLAWAESKEAVMTKLKNDVYTKNEVWDWDKVQIFPFKSAVRKPL</sequence>
<organism evidence="1 2">
    <name type="scientific">Lineolata rhizophorae</name>
    <dbReference type="NCBI Taxonomy" id="578093"/>
    <lineage>
        <taxon>Eukaryota</taxon>
        <taxon>Fungi</taxon>
        <taxon>Dikarya</taxon>
        <taxon>Ascomycota</taxon>
        <taxon>Pezizomycotina</taxon>
        <taxon>Dothideomycetes</taxon>
        <taxon>Dothideomycetes incertae sedis</taxon>
        <taxon>Lineolatales</taxon>
        <taxon>Lineolataceae</taxon>
        <taxon>Lineolata</taxon>
    </lineage>
</organism>
<dbReference type="Proteomes" id="UP000799766">
    <property type="component" value="Unassembled WGS sequence"/>
</dbReference>
<name>A0A6A6PCD3_9PEZI</name>
<dbReference type="PANTHER" id="PTHR33606:SF3">
    <property type="entry name" value="PROTEIN YCII"/>
    <property type="match status" value="1"/>
</dbReference>
<dbReference type="SUPFAM" id="SSF54909">
    <property type="entry name" value="Dimeric alpha+beta barrel"/>
    <property type="match status" value="1"/>
</dbReference>
<protein>
    <recommendedName>
        <fullName evidence="3">YCII-related domain-containing protein</fullName>
    </recommendedName>
</protein>
<dbReference type="PANTHER" id="PTHR33606">
    <property type="entry name" value="PROTEIN YCII"/>
    <property type="match status" value="1"/>
</dbReference>
<evidence type="ECO:0008006" key="3">
    <source>
        <dbReference type="Google" id="ProtNLM"/>
    </source>
</evidence>